<proteinExistence type="predicted"/>
<evidence type="ECO:0000313" key="2">
    <source>
        <dbReference type="EMBL" id="TNN67559.1"/>
    </source>
</evidence>
<reference evidence="2 3" key="1">
    <citation type="submission" date="2019-03" db="EMBL/GenBank/DDBJ databases">
        <title>First draft genome of Liparis tanakae, snailfish: a comprehensive survey of snailfish specific genes.</title>
        <authorList>
            <person name="Kim W."/>
            <person name="Song I."/>
            <person name="Jeong J.-H."/>
            <person name="Kim D."/>
            <person name="Kim S."/>
            <person name="Ryu S."/>
            <person name="Song J.Y."/>
            <person name="Lee S.K."/>
        </authorList>
    </citation>
    <scope>NUCLEOTIDE SEQUENCE [LARGE SCALE GENOMIC DNA]</scope>
    <source>
        <tissue evidence="2">Muscle</tissue>
    </source>
</reference>
<dbReference type="EMBL" id="SRLO01000202">
    <property type="protein sequence ID" value="TNN67559.1"/>
    <property type="molecule type" value="Genomic_DNA"/>
</dbReference>
<name>A0A4Z2HNZ2_9TELE</name>
<keyword evidence="3" id="KW-1185">Reference proteome</keyword>
<sequence length="79" mass="8466">MVNISAVKHQQQSQQLNHSALRWSQVGAVGSLAPPRGDQHAVTSTRRAAPKMGLNTRDMASVAGLISRGVEAPVHVWNT</sequence>
<evidence type="ECO:0000256" key="1">
    <source>
        <dbReference type="SAM" id="MobiDB-lite"/>
    </source>
</evidence>
<accession>A0A4Z2HNZ2</accession>
<dbReference type="Proteomes" id="UP000314294">
    <property type="component" value="Unassembled WGS sequence"/>
</dbReference>
<evidence type="ECO:0000313" key="3">
    <source>
        <dbReference type="Proteomes" id="UP000314294"/>
    </source>
</evidence>
<protein>
    <submittedName>
        <fullName evidence="2">Uncharacterized protein</fullName>
    </submittedName>
</protein>
<organism evidence="2 3">
    <name type="scientific">Liparis tanakae</name>
    <name type="common">Tanaka's snailfish</name>
    <dbReference type="NCBI Taxonomy" id="230148"/>
    <lineage>
        <taxon>Eukaryota</taxon>
        <taxon>Metazoa</taxon>
        <taxon>Chordata</taxon>
        <taxon>Craniata</taxon>
        <taxon>Vertebrata</taxon>
        <taxon>Euteleostomi</taxon>
        <taxon>Actinopterygii</taxon>
        <taxon>Neopterygii</taxon>
        <taxon>Teleostei</taxon>
        <taxon>Neoteleostei</taxon>
        <taxon>Acanthomorphata</taxon>
        <taxon>Eupercaria</taxon>
        <taxon>Perciformes</taxon>
        <taxon>Cottioidei</taxon>
        <taxon>Cottales</taxon>
        <taxon>Liparidae</taxon>
        <taxon>Liparis</taxon>
    </lineage>
</organism>
<comment type="caution">
    <text evidence="2">The sequence shown here is derived from an EMBL/GenBank/DDBJ whole genome shotgun (WGS) entry which is preliminary data.</text>
</comment>
<feature type="region of interest" description="Disordered" evidence="1">
    <location>
        <begin position="30"/>
        <end position="55"/>
    </location>
</feature>
<gene>
    <name evidence="2" type="ORF">EYF80_022232</name>
</gene>
<dbReference type="AlphaFoldDB" id="A0A4Z2HNZ2"/>